<dbReference type="InterPro" id="IPR036907">
    <property type="entry name" value="5'-Nucleotdase_C_sf"/>
</dbReference>
<dbReference type="CDD" id="cd07409">
    <property type="entry name" value="MPP_CD73_N"/>
    <property type="match status" value="1"/>
</dbReference>
<evidence type="ECO:0000313" key="10">
    <source>
        <dbReference type="EMBL" id="TDT86789.1"/>
    </source>
</evidence>
<dbReference type="EMBL" id="SOBK01000011">
    <property type="protein sequence ID" value="TDT86789.1"/>
    <property type="molecule type" value="Genomic_DNA"/>
</dbReference>
<evidence type="ECO:0000256" key="3">
    <source>
        <dbReference type="ARBA" id="ARBA00022729"/>
    </source>
</evidence>
<dbReference type="EMBL" id="CP014206">
    <property type="protein sequence ID" value="AMK12729.1"/>
    <property type="molecule type" value="Genomic_DNA"/>
</dbReference>
<name>A0A126QSL5_9BACT</name>
<dbReference type="InterPro" id="IPR029052">
    <property type="entry name" value="Metallo-depent_PP-like"/>
</dbReference>
<comment type="similarity">
    <text evidence="1 6">Belongs to the 5'-nucleotidase family.</text>
</comment>
<evidence type="ECO:0000259" key="8">
    <source>
        <dbReference type="Pfam" id="PF02872"/>
    </source>
</evidence>
<sequence length="575" mass="61271">MHRVLATLILVLAVLCGPGAPQAFDLTLLHVNDSHSYLDPTTDKIRPQGKETYAKLGGWARLTTLVDKARAERENVLLLHAGDAVQGDLYFLKYGGRPEMEFLDRLGFAAMTLGNHEFDKGPDFLANMLGYAKLPVLSANMDASEVPALASRVKPYIVATVGGEKIGIIGLTIRETGVISAPGKVAFSDEAQAADLYVRELQARGVNKIVLLTHVGFGVDKMLAAKVHGVDVIVGGHSHTLLGGPDGIGAMGLNPAAPYPAVVKGADGGDVYVVTAWKWGRVLGRLDLTFDDEGRVTRAESRPELVLGDTFRRKDAGGRKVEVLGADREALLAMIDNNPETAAAAPDAGARKFLGPFAQGVEAMRTEVIGRAVLPLPHIRVPGVTDSGERLPHGSLLAPLVCRSMLDKLGATGSPADIALMNGGGVRISIPEGDITVGTVFSMMPFNNTLFVLKLTGKEVRTALETGVARGGGAFPYVGGLRFAADMNQPEGSRVHAVEVLGREGSWQSLVPHRTYSVVTNSYLASGGDGYEVLKRATDRYDTGFVDSLVFLDFVKRKRTLRPLPSTGVTYIPGH</sequence>
<dbReference type="AlphaFoldDB" id="A0A126QSL5"/>
<dbReference type="InterPro" id="IPR006146">
    <property type="entry name" value="5'-Nucleotdase_CS"/>
</dbReference>
<gene>
    <name evidence="9" type="ORF">AWY79_17270</name>
    <name evidence="10" type="ORF">EDC59_111107</name>
</gene>
<dbReference type="KEGG" id="dej:AWY79_17270"/>
<dbReference type="Gene3D" id="3.90.780.10">
    <property type="entry name" value="5'-Nucleotidase, C-terminal domain"/>
    <property type="match status" value="1"/>
</dbReference>
<dbReference type="OrthoDB" id="9803927at2"/>
<evidence type="ECO:0000313" key="11">
    <source>
        <dbReference type="Proteomes" id="UP000055611"/>
    </source>
</evidence>
<dbReference type="GO" id="GO:0046872">
    <property type="term" value="F:metal ion binding"/>
    <property type="evidence" value="ECO:0007669"/>
    <property type="project" value="UniProtKB-KW"/>
</dbReference>
<dbReference type="GO" id="GO:0000166">
    <property type="term" value="F:nucleotide binding"/>
    <property type="evidence" value="ECO:0007669"/>
    <property type="project" value="UniProtKB-KW"/>
</dbReference>
<evidence type="ECO:0000256" key="1">
    <source>
        <dbReference type="ARBA" id="ARBA00006654"/>
    </source>
</evidence>
<dbReference type="InterPro" id="IPR006179">
    <property type="entry name" value="5_nucleotidase/apyrase"/>
</dbReference>
<dbReference type="GO" id="GO:0016788">
    <property type="term" value="F:hydrolase activity, acting on ester bonds"/>
    <property type="evidence" value="ECO:0007669"/>
    <property type="project" value="InterPro"/>
</dbReference>
<dbReference type="SUPFAM" id="SSF55816">
    <property type="entry name" value="5'-nucleotidase (syn. UDP-sugar hydrolase), C-terminal domain"/>
    <property type="match status" value="1"/>
</dbReference>
<dbReference type="PANTHER" id="PTHR11575:SF24">
    <property type="entry name" value="5'-NUCLEOTIDASE"/>
    <property type="match status" value="1"/>
</dbReference>
<evidence type="ECO:0000256" key="4">
    <source>
        <dbReference type="ARBA" id="ARBA00022741"/>
    </source>
</evidence>
<dbReference type="Pfam" id="PF00149">
    <property type="entry name" value="Metallophos"/>
    <property type="match status" value="1"/>
</dbReference>
<keyword evidence="3 6" id="KW-0732">Signal</keyword>
<dbReference type="SUPFAM" id="SSF56300">
    <property type="entry name" value="Metallo-dependent phosphatases"/>
    <property type="match status" value="1"/>
</dbReference>
<dbReference type="PANTHER" id="PTHR11575">
    <property type="entry name" value="5'-NUCLEOTIDASE-RELATED"/>
    <property type="match status" value="1"/>
</dbReference>
<feature type="signal peptide" evidence="6">
    <location>
        <begin position="1"/>
        <end position="23"/>
    </location>
</feature>
<evidence type="ECO:0000313" key="12">
    <source>
        <dbReference type="Proteomes" id="UP000295506"/>
    </source>
</evidence>
<dbReference type="InterPro" id="IPR008334">
    <property type="entry name" value="5'-Nucleotdase_C"/>
</dbReference>
<evidence type="ECO:0000259" key="7">
    <source>
        <dbReference type="Pfam" id="PF00149"/>
    </source>
</evidence>
<protein>
    <submittedName>
        <fullName evidence="9 10">5'-nucleotidase</fullName>
    </submittedName>
</protein>
<feature type="domain" description="Calcineurin-like phosphoesterase" evidence="7">
    <location>
        <begin position="27"/>
        <end position="240"/>
    </location>
</feature>
<dbReference type="PRINTS" id="PR01607">
    <property type="entry name" value="APYRASEFAMLY"/>
</dbReference>
<dbReference type="GO" id="GO:0009166">
    <property type="term" value="P:nucleotide catabolic process"/>
    <property type="evidence" value="ECO:0007669"/>
    <property type="project" value="InterPro"/>
</dbReference>
<evidence type="ECO:0000256" key="5">
    <source>
        <dbReference type="ARBA" id="ARBA00022801"/>
    </source>
</evidence>
<dbReference type="PROSITE" id="PS00786">
    <property type="entry name" value="5_NUCLEOTIDASE_2"/>
    <property type="match status" value="1"/>
</dbReference>
<dbReference type="Pfam" id="PF02872">
    <property type="entry name" value="5_nucleotid_C"/>
    <property type="match status" value="1"/>
</dbReference>
<dbReference type="RefSeq" id="WP_066806600.1">
    <property type="nucleotide sequence ID" value="NZ_CP014206.1"/>
</dbReference>
<dbReference type="FunFam" id="3.60.21.10:FF:000020">
    <property type="entry name" value="NT5E isoform 4"/>
    <property type="match status" value="1"/>
</dbReference>
<feature type="chain" id="PRO_5041745732" evidence="6">
    <location>
        <begin position="24"/>
        <end position="575"/>
    </location>
</feature>
<feature type="domain" description="5'-Nucleotidase C-terminal" evidence="8">
    <location>
        <begin position="395"/>
        <end position="536"/>
    </location>
</feature>
<keyword evidence="11" id="KW-1185">Reference proteome</keyword>
<keyword evidence="4 6" id="KW-0547">Nucleotide-binding</keyword>
<dbReference type="Gene3D" id="3.60.21.10">
    <property type="match status" value="1"/>
</dbReference>
<accession>A0A126QSL5</accession>
<reference evidence="9 11" key="1">
    <citation type="journal article" date="2016" name="Front. Microbiol.">
        <title>Genome Sequence of the Piezophilic, Mesophilic Sulfate-Reducing Bacterium Desulfovibrio indicus J2T.</title>
        <authorList>
            <person name="Cao J."/>
            <person name="Maignien L."/>
            <person name="Shao Z."/>
            <person name="Alain K."/>
            <person name="Jebbar M."/>
        </authorList>
    </citation>
    <scope>NUCLEOTIDE SEQUENCE [LARGE SCALE GENOMIC DNA]</scope>
    <source>
        <strain evidence="9 11">J2</strain>
    </source>
</reference>
<dbReference type="Proteomes" id="UP000295506">
    <property type="component" value="Unassembled WGS sequence"/>
</dbReference>
<organism evidence="10 12">
    <name type="scientific">Pseudodesulfovibrio indicus</name>
    <dbReference type="NCBI Taxonomy" id="1716143"/>
    <lineage>
        <taxon>Bacteria</taxon>
        <taxon>Pseudomonadati</taxon>
        <taxon>Thermodesulfobacteriota</taxon>
        <taxon>Desulfovibrionia</taxon>
        <taxon>Desulfovibrionales</taxon>
        <taxon>Desulfovibrionaceae</taxon>
    </lineage>
</organism>
<dbReference type="Proteomes" id="UP000055611">
    <property type="component" value="Chromosome"/>
</dbReference>
<keyword evidence="2" id="KW-0479">Metal-binding</keyword>
<proteinExistence type="inferred from homology"/>
<keyword evidence="5 6" id="KW-0378">Hydrolase</keyword>
<evidence type="ECO:0000256" key="2">
    <source>
        <dbReference type="ARBA" id="ARBA00022723"/>
    </source>
</evidence>
<evidence type="ECO:0000256" key="6">
    <source>
        <dbReference type="RuleBase" id="RU362119"/>
    </source>
</evidence>
<evidence type="ECO:0000313" key="9">
    <source>
        <dbReference type="EMBL" id="AMK12729.1"/>
    </source>
</evidence>
<dbReference type="InterPro" id="IPR004843">
    <property type="entry name" value="Calcineurin-like_PHP"/>
</dbReference>
<reference evidence="10 12" key="2">
    <citation type="submission" date="2019-03" db="EMBL/GenBank/DDBJ databases">
        <title>Genomic Encyclopedia of Type Strains, Phase IV (KMG-IV): sequencing the most valuable type-strain genomes for metagenomic binning, comparative biology and taxonomic classification.</title>
        <authorList>
            <person name="Goeker M."/>
        </authorList>
    </citation>
    <scope>NUCLEOTIDE SEQUENCE [LARGE SCALE GENOMIC DNA]</scope>
    <source>
        <strain evidence="10 12">DSM 101483</strain>
    </source>
</reference>